<gene>
    <name evidence="2" type="ORF">C7B47_00645</name>
</gene>
<dbReference type="InterPro" id="IPR002347">
    <property type="entry name" value="SDR_fam"/>
</dbReference>
<comment type="similarity">
    <text evidence="1">Belongs to the short-chain dehydrogenases/reductases (SDR) family.</text>
</comment>
<dbReference type="EMBL" id="PXYX01000001">
    <property type="protein sequence ID" value="PSR29850.1"/>
    <property type="molecule type" value="Genomic_DNA"/>
</dbReference>
<protein>
    <submittedName>
        <fullName evidence="2">SDR family NAD(P)-dependent oxidoreductase</fullName>
    </submittedName>
</protein>
<organism evidence="2 3">
    <name type="scientific">Sulfobacillus thermosulfidooxidans</name>
    <dbReference type="NCBI Taxonomy" id="28034"/>
    <lineage>
        <taxon>Bacteria</taxon>
        <taxon>Bacillati</taxon>
        <taxon>Bacillota</taxon>
        <taxon>Clostridia</taxon>
        <taxon>Eubacteriales</taxon>
        <taxon>Clostridiales Family XVII. Incertae Sedis</taxon>
        <taxon>Sulfobacillus</taxon>
    </lineage>
</organism>
<evidence type="ECO:0000313" key="2">
    <source>
        <dbReference type="EMBL" id="PSR29850.1"/>
    </source>
</evidence>
<sequence length="220" mass="24024">MLRVGVTGITGGIGQAVNELFGRRGVDIIGFARQPGPHQYPLDVTMDEPAISQRIGEASPNGYDVWINLAGADILSGDNRKKPYFERLQELWDVDVLGTIKCSRAVIPYLHNTGMLINVAWDEALSGAPGDSASLYGTAKAAILGFSASFAKSVMPKIRVYVLSPGWVATRWARSLTEEQKSRLIQQSASKKWVEPQDVAETLWDMIHNPPPSGTVMMVN</sequence>
<dbReference type="CDD" id="cd05233">
    <property type="entry name" value="SDR_c"/>
    <property type="match status" value="1"/>
</dbReference>
<evidence type="ECO:0000256" key="1">
    <source>
        <dbReference type="ARBA" id="ARBA00006484"/>
    </source>
</evidence>
<dbReference type="InterPro" id="IPR036291">
    <property type="entry name" value="NAD(P)-bd_dom_sf"/>
</dbReference>
<reference evidence="2 3" key="1">
    <citation type="journal article" date="2014" name="BMC Genomics">
        <title>Comparison of environmental and isolate Sulfobacillus genomes reveals diverse carbon, sulfur, nitrogen, and hydrogen metabolisms.</title>
        <authorList>
            <person name="Justice N.B."/>
            <person name="Norman A."/>
            <person name="Brown C.T."/>
            <person name="Singh A."/>
            <person name="Thomas B.C."/>
            <person name="Banfield J.F."/>
        </authorList>
    </citation>
    <scope>NUCLEOTIDE SEQUENCE [LARGE SCALE GENOMIC DNA]</scope>
    <source>
        <strain evidence="2">AMDSBA5</strain>
    </source>
</reference>
<dbReference type="Proteomes" id="UP000242705">
    <property type="component" value="Unassembled WGS sequence"/>
</dbReference>
<evidence type="ECO:0000313" key="3">
    <source>
        <dbReference type="Proteomes" id="UP000242705"/>
    </source>
</evidence>
<accession>A0A2T2X5R9</accession>
<dbReference type="PRINTS" id="PR00081">
    <property type="entry name" value="GDHRDH"/>
</dbReference>
<name>A0A2T2X5R9_SULTH</name>
<dbReference type="PANTHER" id="PTHR42760">
    <property type="entry name" value="SHORT-CHAIN DEHYDROGENASES/REDUCTASES FAMILY MEMBER"/>
    <property type="match status" value="1"/>
</dbReference>
<dbReference type="SUPFAM" id="SSF51735">
    <property type="entry name" value="NAD(P)-binding Rossmann-fold domains"/>
    <property type="match status" value="1"/>
</dbReference>
<comment type="caution">
    <text evidence="2">The sequence shown here is derived from an EMBL/GenBank/DDBJ whole genome shotgun (WGS) entry which is preliminary data.</text>
</comment>
<dbReference type="Pfam" id="PF13561">
    <property type="entry name" value="adh_short_C2"/>
    <property type="match status" value="1"/>
</dbReference>
<dbReference type="GO" id="GO:0016616">
    <property type="term" value="F:oxidoreductase activity, acting on the CH-OH group of donors, NAD or NADP as acceptor"/>
    <property type="evidence" value="ECO:0007669"/>
    <property type="project" value="TreeGrafter"/>
</dbReference>
<dbReference type="AlphaFoldDB" id="A0A2T2X5R9"/>
<dbReference type="Gene3D" id="3.40.50.720">
    <property type="entry name" value="NAD(P)-binding Rossmann-like Domain"/>
    <property type="match status" value="1"/>
</dbReference>
<proteinExistence type="inferred from homology"/>